<proteinExistence type="predicted"/>
<evidence type="ECO:0000313" key="1">
    <source>
        <dbReference type="EMBL" id="KPX26197.1"/>
    </source>
</evidence>
<reference evidence="1 2" key="1">
    <citation type="submission" date="2015-09" db="EMBL/GenBank/DDBJ databases">
        <title>Genome announcement of multiple Pseudomonas syringae strains.</title>
        <authorList>
            <person name="Thakur S."/>
            <person name="Wang P.W."/>
            <person name="Gong Y."/>
            <person name="Weir B.S."/>
            <person name="Guttman D.S."/>
        </authorList>
    </citation>
    <scope>NUCLEOTIDE SEQUENCE [LARGE SCALE GENOMIC DNA]</scope>
    <source>
        <strain evidence="1 2">ICMP4455</strain>
    </source>
</reference>
<dbReference type="SUPFAM" id="SSF53335">
    <property type="entry name" value="S-adenosyl-L-methionine-dependent methyltransferases"/>
    <property type="match status" value="1"/>
</dbReference>
<dbReference type="RefSeq" id="WP_135004401.1">
    <property type="nucleotide sequence ID" value="NZ_LIID01000019.1"/>
</dbReference>
<protein>
    <submittedName>
        <fullName evidence="1">Uncharacterized protein</fullName>
    </submittedName>
</protein>
<comment type="caution">
    <text evidence="1">The sequence shown here is derived from an EMBL/GenBank/DDBJ whole genome shotgun (WGS) entry which is preliminary data.</text>
</comment>
<dbReference type="AlphaFoldDB" id="A0A0P9Q5A6"/>
<gene>
    <name evidence="1" type="ORF">ALO70_02959</name>
</gene>
<dbReference type="PATRIC" id="fig|129137.4.peg.4352"/>
<accession>A0A0P9Q5A6</accession>
<dbReference type="EMBL" id="LJQI01000277">
    <property type="protein sequence ID" value="KPX26197.1"/>
    <property type="molecule type" value="Genomic_DNA"/>
</dbReference>
<evidence type="ECO:0000313" key="2">
    <source>
        <dbReference type="Proteomes" id="UP000050490"/>
    </source>
</evidence>
<dbReference type="InterPro" id="IPR029063">
    <property type="entry name" value="SAM-dependent_MTases_sf"/>
</dbReference>
<name>A0A0P9Q5A6_PSEA0</name>
<dbReference type="Proteomes" id="UP000050490">
    <property type="component" value="Unassembled WGS sequence"/>
</dbReference>
<sequence>MNNKRNNAKNDFDFYETPTQTIESLCKWLISNGYQSERFYDPCVGRGQILKTLRANGFKSLSGSDLRADNIYGTGGVDFLNDCTNDLSCNGNIIMNPPFNLSLEFLQAALHETNKDIFLLQRLDWLSSKSRQQVMNQHLQGVLVLASRPTFYKADESLPVDAAYETRSGGTKDFAWYVFNNTPSAQFIKSI</sequence>
<organism evidence="1 2">
    <name type="scientific">Pseudomonas amygdali pv. eriobotryae</name>
    <dbReference type="NCBI Taxonomy" id="129137"/>
    <lineage>
        <taxon>Bacteria</taxon>
        <taxon>Pseudomonadati</taxon>
        <taxon>Pseudomonadota</taxon>
        <taxon>Gammaproteobacteria</taxon>
        <taxon>Pseudomonadales</taxon>
        <taxon>Pseudomonadaceae</taxon>
        <taxon>Pseudomonas</taxon>
        <taxon>Pseudomonas amygdali</taxon>
    </lineage>
</organism>